<comment type="cofactor">
    <cofactor evidence="1">
        <name>Zn(2+)</name>
        <dbReference type="ChEBI" id="CHEBI:29105"/>
    </cofactor>
</comment>
<dbReference type="SUPFAM" id="SSF53187">
    <property type="entry name" value="Zn-dependent exopeptidases"/>
    <property type="match status" value="1"/>
</dbReference>
<dbReference type="AlphaFoldDB" id="A0A4R2K9I1"/>
<dbReference type="GO" id="GO:0046872">
    <property type="term" value="F:metal ion binding"/>
    <property type="evidence" value="ECO:0007669"/>
    <property type="project" value="UniProtKB-KW"/>
</dbReference>
<dbReference type="CDD" id="cd03885">
    <property type="entry name" value="M20_CPDG2"/>
    <property type="match status" value="1"/>
</dbReference>
<dbReference type="PANTHER" id="PTHR43808:SF9">
    <property type="entry name" value="BLL0789 PROTEIN"/>
    <property type="match status" value="1"/>
</dbReference>
<dbReference type="InterPro" id="IPR002933">
    <property type="entry name" value="Peptidase_M20"/>
</dbReference>
<evidence type="ECO:0000259" key="6">
    <source>
        <dbReference type="Pfam" id="PF07687"/>
    </source>
</evidence>
<keyword evidence="4" id="KW-0862">Zinc</keyword>
<dbReference type="InterPro" id="IPR011650">
    <property type="entry name" value="Peptidase_M20_dimer"/>
</dbReference>
<sequence length="375" mass="41719">MKYFQLEEALKLLEEFSRIESPSREKKYTDRFVDRLEIEFYNLGMNVKRIKQQDVGDFLECSIGEGKKKILLLGHIDTVFPSGTFSKRPFRVKDGMAFGPGVLDMKGGIVVLLYTLKEVIDDLPDGVKLVAFLNSDEEIGSIYSKDYIMDLSKEAVACLSFEPAKPGTLTVERKGIFSFEMFVKGIPAHSGVNYEKGKSAIEEISRKICTLYDEVRDLEKGISVNVGYVQGGDKINIVAEEARAQVEVRYFQREHEREIKEKIEKITATSFVEGTSTNIVILSERPPLIANEGCRKLFEIAKEEAQKLGREIIGRKTGGGGDASFAAVWGIPVLDGLGPEGEDSHTDAEFVLVDSLPFKVALAARIILRIAEGGF</sequence>
<dbReference type="Proteomes" id="UP000294886">
    <property type="component" value="Unassembled WGS sequence"/>
</dbReference>
<protein>
    <submittedName>
        <fullName evidence="7">Glutamate carboxypeptidase</fullName>
    </submittedName>
</protein>
<keyword evidence="2" id="KW-0479">Metal-binding</keyword>
<dbReference type="GO" id="GO:0004180">
    <property type="term" value="F:carboxypeptidase activity"/>
    <property type="evidence" value="ECO:0007669"/>
    <property type="project" value="UniProtKB-KW"/>
</dbReference>
<comment type="caution">
    <text evidence="7">The sequence shown here is derived from an EMBL/GenBank/DDBJ whole genome shotgun (WGS) entry which is preliminary data.</text>
</comment>
<dbReference type="Pfam" id="PF07687">
    <property type="entry name" value="M20_dimer"/>
    <property type="match status" value="1"/>
</dbReference>
<evidence type="ECO:0000256" key="1">
    <source>
        <dbReference type="ARBA" id="ARBA00001947"/>
    </source>
</evidence>
<evidence type="ECO:0000256" key="5">
    <source>
        <dbReference type="PIRSR" id="PIRSR037238-1"/>
    </source>
</evidence>
<accession>A0A4R2K9I1</accession>
<dbReference type="InterPro" id="IPR001261">
    <property type="entry name" value="ArgE/DapE_CS"/>
</dbReference>
<dbReference type="SUPFAM" id="SSF55031">
    <property type="entry name" value="Bacterial exopeptidase dimerisation domain"/>
    <property type="match status" value="1"/>
</dbReference>
<dbReference type="PROSITE" id="PS00758">
    <property type="entry name" value="ARGE_DAPE_CPG2_1"/>
    <property type="match status" value="1"/>
</dbReference>
<organism evidence="7 8">
    <name type="scientific">Caldanaerobacter subterraneus</name>
    <dbReference type="NCBI Taxonomy" id="911092"/>
    <lineage>
        <taxon>Bacteria</taxon>
        <taxon>Bacillati</taxon>
        <taxon>Bacillota</taxon>
        <taxon>Clostridia</taxon>
        <taxon>Thermoanaerobacterales</taxon>
        <taxon>Thermoanaerobacteraceae</taxon>
        <taxon>Caldanaerobacter</taxon>
    </lineage>
</organism>
<dbReference type="PIRSF" id="PIRSF037238">
    <property type="entry name" value="Carboxypeptidase_G2"/>
    <property type="match status" value="1"/>
</dbReference>
<dbReference type="Gene3D" id="3.30.70.360">
    <property type="match status" value="1"/>
</dbReference>
<gene>
    <name evidence="7" type="ORF">EV203_101107</name>
</gene>
<keyword evidence="3" id="KW-0378">Hydrolase</keyword>
<dbReference type="InterPro" id="IPR050072">
    <property type="entry name" value="Peptidase_M20A"/>
</dbReference>
<feature type="active site" evidence="5">
    <location>
        <position position="77"/>
    </location>
</feature>
<reference evidence="7 8" key="1">
    <citation type="submission" date="2019-03" db="EMBL/GenBank/DDBJ databases">
        <title>Genomic Encyclopedia of Type Strains, Phase IV (KMG-IV): sequencing the most valuable type-strain genomes for metagenomic binning, comparative biology and taxonomic classification.</title>
        <authorList>
            <person name="Goeker M."/>
        </authorList>
    </citation>
    <scope>NUCLEOTIDE SEQUENCE [LARGE SCALE GENOMIC DNA]</scope>
    <source>
        <strain evidence="7 8">DSM 13054</strain>
    </source>
</reference>
<feature type="domain" description="Peptidase M20 dimerisation" evidence="6">
    <location>
        <begin position="171"/>
        <end position="271"/>
    </location>
</feature>
<evidence type="ECO:0000256" key="3">
    <source>
        <dbReference type="ARBA" id="ARBA00022801"/>
    </source>
</evidence>
<dbReference type="Pfam" id="PF01546">
    <property type="entry name" value="Peptidase_M20"/>
    <property type="match status" value="1"/>
</dbReference>
<evidence type="ECO:0000313" key="8">
    <source>
        <dbReference type="Proteomes" id="UP000294886"/>
    </source>
</evidence>
<dbReference type="PANTHER" id="PTHR43808">
    <property type="entry name" value="ACETYLORNITHINE DEACETYLASE"/>
    <property type="match status" value="1"/>
</dbReference>
<dbReference type="EMBL" id="SLWU01000001">
    <property type="protein sequence ID" value="TCO68637.1"/>
    <property type="molecule type" value="Genomic_DNA"/>
</dbReference>
<evidence type="ECO:0000256" key="2">
    <source>
        <dbReference type="ARBA" id="ARBA00022723"/>
    </source>
</evidence>
<proteinExistence type="predicted"/>
<dbReference type="InterPro" id="IPR036264">
    <property type="entry name" value="Bact_exopeptidase_dim_dom"/>
</dbReference>
<keyword evidence="7" id="KW-0121">Carboxypeptidase</keyword>
<evidence type="ECO:0000313" key="7">
    <source>
        <dbReference type="EMBL" id="TCO68637.1"/>
    </source>
</evidence>
<feature type="active site" description="Proton acceptor" evidence="5">
    <location>
        <position position="137"/>
    </location>
</feature>
<name>A0A4R2K9I1_9THEO</name>
<evidence type="ECO:0000256" key="4">
    <source>
        <dbReference type="ARBA" id="ARBA00022833"/>
    </source>
</evidence>
<keyword evidence="7" id="KW-0645">Protease</keyword>
<dbReference type="Gene3D" id="3.40.630.10">
    <property type="entry name" value="Zn peptidases"/>
    <property type="match status" value="1"/>
</dbReference>
<dbReference type="RefSeq" id="WP_132038838.1">
    <property type="nucleotide sequence ID" value="NZ_SLWU01000001.1"/>
</dbReference>
<dbReference type="InterPro" id="IPR017150">
    <property type="entry name" value="Pept_M20_glutamate_carboxypep"/>
</dbReference>